<protein>
    <submittedName>
        <fullName evidence="1">Uncharacterized protein</fullName>
    </submittedName>
</protein>
<dbReference type="EMBL" id="FJOG01000045">
    <property type="protein sequence ID" value="CZR67635.1"/>
    <property type="molecule type" value="Genomic_DNA"/>
</dbReference>
<dbReference type="Proteomes" id="UP000184330">
    <property type="component" value="Unassembled WGS sequence"/>
</dbReference>
<proteinExistence type="predicted"/>
<dbReference type="AlphaFoldDB" id="A0A1L7XRK6"/>
<sequence>MPRTQFAELTSSTKTNIMPQLQHQEQVYVMRDADLESRRKSFANMNIFMLGCTALTTPRSTTQLSQVQARTIRSPIHVIGSRSVGSDCCKDARWWSRCTLPHSQRGLAEMRLTISAYVMSVQCLPALTRDQGVECPSGAEAGREVTGVRSSYFFSSDPIPGVVSGMRGADEIMMMRLDEVGCWIVVYFVLQEV</sequence>
<keyword evidence="2" id="KW-1185">Reference proteome</keyword>
<organism evidence="1 2">
    <name type="scientific">Phialocephala subalpina</name>
    <dbReference type="NCBI Taxonomy" id="576137"/>
    <lineage>
        <taxon>Eukaryota</taxon>
        <taxon>Fungi</taxon>
        <taxon>Dikarya</taxon>
        <taxon>Ascomycota</taxon>
        <taxon>Pezizomycotina</taxon>
        <taxon>Leotiomycetes</taxon>
        <taxon>Helotiales</taxon>
        <taxon>Mollisiaceae</taxon>
        <taxon>Phialocephala</taxon>
        <taxon>Phialocephala fortinii species complex</taxon>
    </lineage>
</organism>
<name>A0A1L7XRK6_9HELO</name>
<reference evidence="1 2" key="1">
    <citation type="submission" date="2016-03" db="EMBL/GenBank/DDBJ databases">
        <authorList>
            <person name="Ploux O."/>
        </authorList>
    </citation>
    <scope>NUCLEOTIDE SEQUENCE [LARGE SCALE GENOMIC DNA]</scope>
    <source>
        <strain evidence="1 2">UAMH 11012</strain>
    </source>
</reference>
<evidence type="ECO:0000313" key="2">
    <source>
        <dbReference type="Proteomes" id="UP000184330"/>
    </source>
</evidence>
<accession>A0A1L7XRK6</accession>
<evidence type="ECO:0000313" key="1">
    <source>
        <dbReference type="EMBL" id="CZR67635.1"/>
    </source>
</evidence>
<gene>
    <name evidence="1" type="ORF">PAC_17534</name>
</gene>